<name>A0A1A9Z9W5_GLOPL</name>
<dbReference type="PANTHER" id="PTHR12829:SF4">
    <property type="entry name" value="N(6)-ADENINE-SPECIFIC METHYLTRANSFERASE METTL4"/>
    <property type="match status" value="1"/>
</dbReference>
<dbReference type="STRING" id="7398.A0A1A9Z9W5"/>
<dbReference type="EnsemblMetazoa" id="GPAI008072-RA">
    <property type="protein sequence ID" value="GPAI008072-PA"/>
    <property type="gene ID" value="GPAI008072"/>
</dbReference>
<proteinExistence type="inferred from homology"/>
<dbReference type="AlphaFoldDB" id="A0A1A9Z9W5"/>
<feature type="transmembrane region" description="Helical" evidence="2">
    <location>
        <begin position="19"/>
        <end position="40"/>
    </location>
</feature>
<dbReference type="PANTHER" id="PTHR12829">
    <property type="entry name" value="N6-ADENOSINE-METHYLTRANSFERASE"/>
    <property type="match status" value="1"/>
</dbReference>
<keyword evidence="2" id="KW-1133">Transmembrane helix</keyword>
<keyword evidence="2" id="KW-0472">Membrane</keyword>
<dbReference type="InterPro" id="IPR007757">
    <property type="entry name" value="MT-A70-like"/>
</dbReference>
<evidence type="ECO:0000256" key="2">
    <source>
        <dbReference type="SAM" id="Phobius"/>
    </source>
</evidence>
<accession>A0A1A9Z9W5</accession>
<dbReference type="GO" id="GO:0008168">
    <property type="term" value="F:methyltransferase activity"/>
    <property type="evidence" value="ECO:0007669"/>
    <property type="project" value="TreeGrafter"/>
</dbReference>
<dbReference type="Pfam" id="PF05063">
    <property type="entry name" value="MT-A70"/>
    <property type="match status" value="1"/>
</dbReference>
<reference evidence="4" key="1">
    <citation type="submission" date="2014-03" db="EMBL/GenBank/DDBJ databases">
        <authorList>
            <person name="Aksoy S."/>
            <person name="Warren W."/>
            <person name="Wilson R.K."/>
        </authorList>
    </citation>
    <scope>NUCLEOTIDE SEQUENCE [LARGE SCALE GENOMIC DNA]</scope>
    <source>
        <strain evidence="4">IAEA</strain>
    </source>
</reference>
<dbReference type="PROSITE" id="PS51143">
    <property type="entry name" value="MT_A70"/>
    <property type="match status" value="1"/>
</dbReference>
<evidence type="ECO:0008006" key="5">
    <source>
        <dbReference type="Google" id="ProtNLM"/>
    </source>
</evidence>
<dbReference type="SUPFAM" id="SSF53335">
    <property type="entry name" value="S-adenosyl-L-methionine-dependent methyltransferases"/>
    <property type="match status" value="1"/>
</dbReference>
<comment type="similarity">
    <text evidence="1">Belongs to the MT-A70-like family.</text>
</comment>
<dbReference type="GO" id="GO:0005634">
    <property type="term" value="C:nucleus"/>
    <property type="evidence" value="ECO:0007669"/>
    <property type="project" value="TreeGrafter"/>
</dbReference>
<keyword evidence="2" id="KW-0812">Transmembrane</keyword>
<evidence type="ECO:0000256" key="1">
    <source>
        <dbReference type="PROSITE-ProRule" id="PRU00489"/>
    </source>
</evidence>
<dbReference type="InterPro" id="IPR029063">
    <property type="entry name" value="SAM-dependent_MTases_sf"/>
</dbReference>
<protein>
    <recommendedName>
        <fullName evidence="5">Methyltransferase-like protein 4</fullName>
    </recommendedName>
</protein>
<sequence length="394" mass="46622">MNCNNPLCKPLSVFQTIPILTKIVPITLFYAGLYALFINLGHNLKIVFYSSQLIDEQYKSVLEENGVGYNLKAELFNFSPRLTINDKDSCDSFKKQVDKNKPLLGKRKPDYANKDLCEFNQRLLPFLQHIKAEIFSTHQEMEKMPRYWDMGYEFPQFHGINATKHFQSFSFDNREFIIPPSSRFFNHDIRNLSSLLKDLDRYDLIVMDIPWRNKYIRRLKKVKHSLSYDMLRNEDLKSMPIEQLTHSKTLVALWCTNSQQHQRILVEDFLPKWNLKLVHSMKWFKLNTEGNLIGPLKGQGFKQPYETLYIACHKNNDLESVENLREISFIFSIPSIIHSHKPPLYTWLKEYWPGVKDLKCLEIFARYLHPHFTSIGLEVIKLMDKLLYNYEKAL</sequence>
<evidence type="ECO:0000313" key="3">
    <source>
        <dbReference type="EnsemblMetazoa" id="GPAI008072-PA"/>
    </source>
</evidence>
<dbReference type="VEuPathDB" id="VectorBase:GPAI008072"/>
<dbReference type="Proteomes" id="UP000092445">
    <property type="component" value="Unassembled WGS sequence"/>
</dbReference>
<organism evidence="3 4">
    <name type="scientific">Glossina pallidipes</name>
    <name type="common">Tsetse fly</name>
    <dbReference type="NCBI Taxonomy" id="7398"/>
    <lineage>
        <taxon>Eukaryota</taxon>
        <taxon>Metazoa</taxon>
        <taxon>Ecdysozoa</taxon>
        <taxon>Arthropoda</taxon>
        <taxon>Hexapoda</taxon>
        <taxon>Insecta</taxon>
        <taxon>Pterygota</taxon>
        <taxon>Neoptera</taxon>
        <taxon>Endopterygota</taxon>
        <taxon>Diptera</taxon>
        <taxon>Brachycera</taxon>
        <taxon>Muscomorpha</taxon>
        <taxon>Hippoboscoidea</taxon>
        <taxon>Glossinidae</taxon>
        <taxon>Glossina</taxon>
    </lineage>
</organism>
<keyword evidence="4" id="KW-1185">Reference proteome</keyword>
<reference evidence="3" key="2">
    <citation type="submission" date="2020-05" db="UniProtKB">
        <authorList>
            <consortium name="EnsemblMetazoa"/>
        </authorList>
    </citation>
    <scope>IDENTIFICATION</scope>
    <source>
        <strain evidence="3">IAEA</strain>
    </source>
</reference>
<evidence type="ECO:0000313" key="4">
    <source>
        <dbReference type="Proteomes" id="UP000092445"/>
    </source>
</evidence>